<keyword evidence="3" id="KW-1185">Reference proteome</keyword>
<comment type="caution">
    <text evidence="2">The sequence shown here is derived from an EMBL/GenBank/DDBJ whole genome shotgun (WGS) entry which is preliminary data.</text>
</comment>
<proteinExistence type="predicted"/>
<evidence type="ECO:0000256" key="1">
    <source>
        <dbReference type="SAM" id="MobiDB-lite"/>
    </source>
</evidence>
<feature type="compositionally biased region" description="Basic and acidic residues" evidence="1">
    <location>
        <begin position="128"/>
        <end position="180"/>
    </location>
</feature>
<dbReference type="InParanoid" id="A0A2K1QXE0"/>
<evidence type="ECO:0008006" key="4">
    <source>
        <dbReference type="Google" id="ProtNLM"/>
    </source>
</evidence>
<organism evidence="2 3">
    <name type="scientific">Sphaceloma murrayae</name>
    <dbReference type="NCBI Taxonomy" id="2082308"/>
    <lineage>
        <taxon>Eukaryota</taxon>
        <taxon>Fungi</taxon>
        <taxon>Dikarya</taxon>
        <taxon>Ascomycota</taxon>
        <taxon>Pezizomycotina</taxon>
        <taxon>Dothideomycetes</taxon>
        <taxon>Dothideomycetidae</taxon>
        <taxon>Myriangiales</taxon>
        <taxon>Elsinoaceae</taxon>
        <taxon>Sphaceloma</taxon>
    </lineage>
</organism>
<sequence>MVADTPLTDDYVAELLAKDAKAVSARAAAGLSMAIGKRPSTTAKPNTRFLRNILRDTDAHNAALLAKEAEESRARLKALEPKRKRQEQQMYSVRARREGGDSLKRRRVDGDSRDSRTYNEGSTRTKRTREFMQHDQERKKDRNSTRYNDREERPEGKANKHRSTDSHLERRPRSRSPVDRQRRRRQLESPPSRSRIKADVPEKSSRRRRSRSTSIEGSVIGPRRARETPVVHSRGRGIAGLGEAMDARFEAGYDPASDVRIDSDEDDWDQALEALKDRQKWKEKGAERLKAAGFSDADVKKWSSGKQDADDVRWAKKGEDREWDRGKTVDST</sequence>
<evidence type="ECO:0000313" key="2">
    <source>
        <dbReference type="EMBL" id="PNS19573.1"/>
    </source>
</evidence>
<dbReference type="EMBL" id="NKHZ01000031">
    <property type="protein sequence ID" value="PNS19573.1"/>
    <property type="molecule type" value="Genomic_DNA"/>
</dbReference>
<accession>A0A2K1QXE0</accession>
<dbReference type="Proteomes" id="UP000243797">
    <property type="component" value="Unassembled WGS sequence"/>
</dbReference>
<reference evidence="2 3" key="1">
    <citation type="submission" date="2017-06" db="EMBL/GenBank/DDBJ databases">
        <title>Draft genome sequence of a variant of Elsinoe murrayae.</title>
        <authorList>
            <person name="Cheng Q."/>
        </authorList>
    </citation>
    <scope>NUCLEOTIDE SEQUENCE [LARGE SCALE GENOMIC DNA]</scope>
    <source>
        <strain evidence="2 3">CQ-2017a</strain>
    </source>
</reference>
<evidence type="ECO:0000313" key="3">
    <source>
        <dbReference type="Proteomes" id="UP000243797"/>
    </source>
</evidence>
<name>A0A2K1QXE0_9PEZI</name>
<dbReference type="OrthoDB" id="2431475at2759"/>
<gene>
    <name evidence="2" type="ORF">CAC42_7417</name>
</gene>
<dbReference type="PANTHER" id="PTHR40132:SF1">
    <property type="entry name" value="PRE-MRNA-SPLICING FACTOR 38B"/>
    <property type="match status" value="1"/>
</dbReference>
<feature type="compositionally biased region" description="Basic and acidic residues" evidence="1">
    <location>
        <begin position="297"/>
        <end position="332"/>
    </location>
</feature>
<feature type="compositionally biased region" description="Basic and acidic residues" evidence="1">
    <location>
        <begin position="95"/>
        <end position="117"/>
    </location>
</feature>
<feature type="region of interest" description="Disordered" evidence="1">
    <location>
        <begin position="292"/>
        <end position="332"/>
    </location>
</feature>
<dbReference type="PANTHER" id="PTHR40132">
    <property type="entry name" value="PRE-MRNA-SPLICING FACTOR 38B"/>
    <property type="match status" value="1"/>
</dbReference>
<feature type="region of interest" description="Disordered" evidence="1">
    <location>
        <begin position="76"/>
        <end position="237"/>
    </location>
</feature>
<protein>
    <recommendedName>
        <fullName evidence="4">Pre-mRNA-splicing factor 38B</fullName>
    </recommendedName>
</protein>
<dbReference type="AlphaFoldDB" id="A0A2K1QXE0"/>
<dbReference type="STRING" id="2082308.A0A2K1QXE0"/>